<sequence length="549" mass="59446">MLLATKSNPGKLQVIQVAFSRFAKSIIFLSLSTYAVCNPHHNREVLLADYSYQPWHELHQSIDGIRLRDPFRSLTGQQFAAEVDIIAHQLKSLGVGPGDVVATFLPNRLELVTTMCAAWRLRASATPMNPTFAPPESAYQIEDSDAKIVVTTNEFAARKPEEYFPGARVVPLAELAASAEHPHHGEPDNSGEQPAPDDIALIVYTSGSTGRPKGVLLSHKNINAMVASITEGFGMDQTFHALMPLPLFHCNAILVSFLAPYSRGGSVTILDRFDPEEFIDAVAEFRPTYFSAVPAIFAYLLQLPPDSGVDFSSLQYAVCGAAPASIQLIEAFQEKYGVKIRGAYGLTEGTVGSTAVRLDDDPPSGTVGRALPHQDVRISDGEGGFLPTGESGEVVIKGDNVMVGYLNRPEETAKAVVDGWLHTGDVGYLDENGFLFLVDRIKDMIIRGGENLYPSEIEAALNTSSAVVESAVVGLPHDVLGEVPVAYVSNSDPASVDASALMDHIRPLLAKVKWPVHVEIVGDLPRNPIGKVDKPRLREMAKERFLAKA</sequence>
<evidence type="ECO:0000256" key="1">
    <source>
        <dbReference type="ARBA" id="ARBA00006432"/>
    </source>
</evidence>
<dbReference type="GO" id="GO:0006631">
    <property type="term" value="P:fatty acid metabolic process"/>
    <property type="evidence" value="ECO:0007669"/>
    <property type="project" value="TreeGrafter"/>
</dbReference>
<organism evidence="5 6">
    <name type="scientific">Corynebacterium appendicis CIP 107643</name>
    <dbReference type="NCBI Taxonomy" id="1161099"/>
    <lineage>
        <taxon>Bacteria</taxon>
        <taxon>Bacillati</taxon>
        <taxon>Actinomycetota</taxon>
        <taxon>Actinomycetes</taxon>
        <taxon>Mycobacteriales</taxon>
        <taxon>Corynebacteriaceae</taxon>
        <taxon>Corynebacterium</taxon>
    </lineage>
</organism>
<dbReference type="InterPro" id="IPR020459">
    <property type="entry name" value="AMP-binding"/>
</dbReference>
<dbReference type="InterPro" id="IPR045851">
    <property type="entry name" value="AMP-bd_C_sf"/>
</dbReference>
<dbReference type="PROSITE" id="PS00455">
    <property type="entry name" value="AMP_BINDING"/>
    <property type="match status" value="1"/>
</dbReference>
<evidence type="ECO:0000256" key="2">
    <source>
        <dbReference type="ARBA" id="ARBA00022598"/>
    </source>
</evidence>
<dbReference type="PANTHER" id="PTHR43201">
    <property type="entry name" value="ACYL-COA SYNTHETASE"/>
    <property type="match status" value="1"/>
</dbReference>
<accession>A0A1N7KAS3</accession>
<dbReference type="Proteomes" id="UP000186292">
    <property type="component" value="Unassembled WGS sequence"/>
</dbReference>
<dbReference type="Gene3D" id="3.30.300.30">
    <property type="match status" value="1"/>
</dbReference>
<dbReference type="PANTHER" id="PTHR43201:SF5">
    <property type="entry name" value="MEDIUM-CHAIN ACYL-COA LIGASE ACSF2, MITOCHONDRIAL"/>
    <property type="match status" value="1"/>
</dbReference>
<proteinExistence type="inferred from homology"/>
<dbReference type="SUPFAM" id="SSF56801">
    <property type="entry name" value="Acetyl-CoA synthetase-like"/>
    <property type="match status" value="1"/>
</dbReference>
<protein>
    <submittedName>
        <fullName evidence="5">Acyl-CoA synthetase (AMP-forming)/AMP-acid ligase II</fullName>
    </submittedName>
</protein>
<dbReference type="STRING" id="1161099.SAMN05444817_11630"/>
<keyword evidence="2 5" id="KW-0436">Ligase</keyword>
<reference evidence="6" key="1">
    <citation type="submission" date="2017-01" db="EMBL/GenBank/DDBJ databases">
        <authorList>
            <person name="Varghese N."/>
            <person name="Submissions S."/>
        </authorList>
    </citation>
    <scope>NUCLEOTIDE SEQUENCE [LARGE SCALE GENOMIC DNA]</scope>
    <source>
        <strain evidence="6">DSM 44531</strain>
    </source>
</reference>
<dbReference type="EMBL" id="FTOF01000016">
    <property type="protein sequence ID" value="SIS58701.1"/>
    <property type="molecule type" value="Genomic_DNA"/>
</dbReference>
<gene>
    <name evidence="5" type="ORF">SAMN05444817_11630</name>
</gene>
<evidence type="ECO:0000259" key="4">
    <source>
        <dbReference type="Pfam" id="PF13193"/>
    </source>
</evidence>
<evidence type="ECO:0000259" key="3">
    <source>
        <dbReference type="Pfam" id="PF00501"/>
    </source>
</evidence>
<dbReference type="AlphaFoldDB" id="A0A1N7KAS3"/>
<name>A0A1N7KAS3_9CORY</name>
<feature type="domain" description="AMP-dependent synthetase/ligase" evidence="3">
    <location>
        <begin position="67"/>
        <end position="406"/>
    </location>
</feature>
<evidence type="ECO:0000313" key="6">
    <source>
        <dbReference type="Proteomes" id="UP000186292"/>
    </source>
</evidence>
<comment type="similarity">
    <text evidence="1">Belongs to the ATP-dependent AMP-binding enzyme family.</text>
</comment>
<dbReference type="PRINTS" id="PR00154">
    <property type="entry name" value="AMPBINDING"/>
</dbReference>
<dbReference type="InterPro" id="IPR020845">
    <property type="entry name" value="AMP-binding_CS"/>
</dbReference>
<feature type="domain" description="AMP-binding enzyme C-terminal" evidence="4">
    <location>
        <begin position="456"/>
        <end position="531"/>
    </location>
</feature>
<dbReference type="GO" id="GO:0031956">
    <property type="term" value="F:medium-chain fatty acid-CoA ligase activity"/>
    <property type="evidence" value="ECO:0007669"/>
    <property type="project" value="TreeGrafter"/>
</dbReference>
<dbReference type="InterPro" id="IPR042099">
    <property type="entry name" value="ANL_N_sf"/>
</dbReference>
<dbReference type="InterPro" id="IPR000873">
    <property type="entry name" value="AMP-dep_synth/lig_dom"/>
</dbReference>
<dbReference type="Pfam" id="PF13193">
    <property type="entry name" value="AMP-binding_C"/>
    <property type="match status" value="1"/>
</dbReference>
<dbReference type="InterPro" id="IPR025110">
    <property type="entry name" value="AMP-bd_C"/>
</dbReference>
<evidence type="ECO:0000313" key="5">
    <source>
        <dbReference type="EMBL" id="SIS58701.1"/>
    </source>
</evidence>
<dbReference type="Gene3D" id="3.40.50.12780">
    <property type="entry name" value="N-terminal domain of ligase-like"/>
    <property type="match status" value="1"/>
</dbReference>
<keyword evidence="6" id="KW-1185">Reference proteome</keyword>
<dbReference type="Pfam" id="PF00501">
    <property type="entry name" value="AMP-binding"/>
    <property type="match status" value="1"/>
</dbReference>